<comment type="subcellular location">
    <subcellularLocation>
        <location evidence="1">Cell inner membrane</location>
        <topology evidence="1">Multi-pass membrane protein</topology>
    </subcellularLocation>
</comment>
<reference evidence="10 11" key="1">
    <citation type="submission" date="2018-07" db="EMBL/GenBank/DDBJ databases">
        <title>Corallincola holothuriorum sp. nov., a new facultative anaerobe isolated from sea cucumber Apostichopus japonicus.</title>
        <authorList>
            <person name="Xia H."/>
        </authorList>
    </citation>
    <scope>NUCLEOTIDE SEQUENCE [LARGE SCALE GENOMIC DNA]</scope>
    <source>
        <strain evidence="10 11">C4</strain>
    </source>
</reference>
<comment type="caution">
    <text evidence="10">The sequence shown here is derived from an EMBL/GenBank/DDBJ whole genome shotgun (WGS) entry which is preliminary data.</text>
</comment>
<keyword evidence="6 9" id="KW-0812">Transmembrane</keyword>
<dbReference type="InterPro" id="IPR007334">
    <property type="entry name" value="UPF0208"/>
</dbReference>
<dbReference type="GO" id="GO:0005886">
    <property type="term" value="C:plasma membrane"/>
    <property type="evidence" value="ECO:0007669"/>
    <property type="project" value="UniProtKB-SubCell"/>
</dbReference>
<comment type="similarity">
    <text evidence="2">Belongs to the UPF0208 family.</text>
</comment>
<evidence type="ECO:0000256" key="9">
    <source>
        <dbReference type="SAM" id="Phobius"/>
    </source>
</evidence>
<keyword evidence="11" id="KW-1185">Reference proteome</keyword>
<sequence length="163" mass="19071">MRYTHRCESSFKQGYVVSQLTELLQQGQRYMNIWPIRPELYRHFPEIRVIQFTRWATRWLPGFAVMLPALQYLLVDGLFFAQMIAVSLLLMSIPFQGLLWLGHRATQPLPPSLSGWYRDIHARMNAEGCQISPVKSQPQFLDMGALLNQAFKQLESSRLQRIF</sequence>
<evidence type="ECO:0000256" key="7">
    <source>
        <dbReference type="ARBA" id="ARBA00022989"/>
    </source>
</evidence>
<keyword evidence="5" id="KW-0997">Cell inner membrane</keyword>
<dbReference type="EMBL" id="QPID01000001">
    <property type="protein sequence ID" value="RCU52842.1"/>
    <property type="molecule type" value="Genomic_DNA"/>
</dbReference>
<evidence type="ECO:0000256" key="2">
    <source>
        <dbReference type="ARBA" id="ARBA00009474"/>
    </source>
</evidence>
<protein>
    <recommendedName>
        <fullName evidence="3">UPF0208 membrane protein YfbV</fullName>
    </recommendedName>
</protein>
<gene>
    <name evidence="10" type="ORF">DU002_02440</name>
</gene>
<evidence type="ECO:0000256" key="6">
    <source>
        <dbReference type="ARBA" id="ARBA00022692"/>
    </source>
</evidence>
<dbReference type="AlphaFoldDB" id="A0A368NQM0"/>
<dbReference type="NCBIfam" id="NF002493">
    <property type="entry name" value="PRK01816.1"/>
    <property type="match status" value="1"/>
</dbReference>
<evidence type="ECO:0000256" key="3">
    <source>
        <dbReference type="ARBA" id="ARBA00018831"/>
    </source>
</evidence>
<evidence type="ECO:0000313" key="11">
    <source>
        <dbReference type="Proteomes" id="UP000252558"/>
    </source>
</evidence>
<proteinExistence type="inferred from homology"/>
<feature type="transmembrane region" description="Helical" evidence="9">
    <location>
        <begin position="55"/>
        <end position="74"/>
    </location>
</feature>
<dbReference type="Pfam" id="PF04217">
    <property type="entry name" value="DUF412"/>
    <property type="match status" value="1"/>
</dbReference>
<keyword evidence="4" id="KW-1003">Cell membrane</keyword>
<evidence type="ECO:0000256" key="5">
    <source>
        <dbReference type="ARBA" id="ARBA00022519"/>
    </source>
</evidence>
<evidence type="ECO:0000256" key="4">
    <source>
        <dbReference type="ARBA" id="ARBA00022475"/>
    </source>
</evidence>
<organism evidence="10 11">
    <name type="scientific">Corallincola holothuriorum</name>
    <dbReference type="NCBI Taxonomy" id="2282215"/>
    <lineage>
        <taxon>Bacteria</taxon>
        <taxon>Pseudomonadati</taxon>
        <taxon>Pseudomonadota</taxon>
        <taxon>Gammaproteobacteria</taxon>
        <taxon>Alteromonadales</taxon>
        <taxon>Psychromonadaceae</taxon>
        <taxon>Corallincola</taxon>
    </lineage>
</organism>
<name>A0A368NQM0_9GAMM</name>
<keyword evidence="8 9" id="KW-0472">Membrane</keyword>
<evidence type="ECO:0000256" key="1">
    <source>
        <dbReference type="ARBA" id="ARBA00004429"/>
    </source>
</evidence>
<evidence type="ECO:0000256" key="8">
    <source>
        <dbReference type="ARBA" id="ARBA00023136"/>
    </source>
</evidence>
<evidence type="ECO:0000313" key="10">
    <source>
        <dbReference type="EMBL" id="RCU52842.1"/>
    </source>
</evidence>
<accession>A0A368NQM0</accession>
<feature type="transmembrane region" description="Helical" evidence="9">
    <location>
        <begin position="80"/>
        <end position="101"/>
    </location>
</feature>
<dbReference type="Proteomes" id="UP000252558">
    <property type="component" value="Unassembled WGS sequence"/>
</dbReference>
<keyword evidence="7 9" id="KW-1133">Transmembrane helix</keyword>